<accession>A0A0K6HZP7</accession>
<dbReference type="EMBL" id="CYHE01000005">
    <property type="protein sequence ID" value="CUA96512.1"/>
    <property type="molecule type" value="Genomic_DNA"/>
</dbReference>
<gene>
    <name evidence="1" type="ORF">Ga0061067_105184</name>
</gene>
<organism evidence="1 2">
    <name type="scientific">Pannonibacter indicus</name>
    <dbReference type="NCBI Taxonomy" id="466044"/>
    <lineage>
        <taxon>Bacteria</taxon>
        <taxon>Pseudomonadati</taxon>
        <taxon>Pseudomonadota</taxon>
        <taxon>Alphaproteobacteria</taxon>
        <taxon>Hyphomicrobiales</taxon>
        <taxon>Stappiaceae</taxon>
        <taxon>Pannonibacter</taxon>
    </lineage>
</organism>
<name>A0A0K6HZP7_9HYPH</name>
<reference evidence="2" key="1">
    <citation type="submission" date="2015-08" db="EMBL/GenBank/DDBJ databases">
        <authorList>
            <person name="Varghese N."/>
        </authorList>
    </citation>
    <scope>NUCLEOTIDE SEQUENCE [LARGE SCALE GENOMIC DNA]</scope>
    <source>
        <strain evidence="2">DSM 23407</strain>
    </source>
</reference>
<sequence length="40" mass="4473">MKILAGASEGWVARFLFELERARAGCGLHRLMRLVQAVCL</sequence>
<protein>
    <submittedName>
        <fullName evidence="1">Uncharacterized protein</fullName>
    </submittedName>
</protein>
<dbReference type="Proteomes" id="UP000183900">
    <property type="component" value="Unassembled WGS sequence"/>
</dbReference>
<evidence type="ECO:0000313" key="2">
    <source>
        <dbReference type="Proteomes" id="UP000183900"/>
    </source>
</evidence>
<keyword evidence="2" id="KW-1185">Reference proteome</keyword>
<proteinExistence type="predicted"/>
<dbReference type="AlphaFoldDB" id="A0A0K6HZP7"/>
<evidence type="ECO:0000313" key="1">
    <source>
        <dbReference type="EMBL" id="CUA96512.1"/>
    </source>
</evidence>